<evidence type="ECO:0000259" key="2">
    <source>
        <dbReference type="Pfam" id="PF20598"/>
    </source>
</evidence>
<dbReference type="EMBL" id="JAYFSO010000004">
    <property type="protein sequence ID" value="MEA5123247.1"/>
    <property type="molecule type" value="Genomic_DNA"/>
</dbReference>
<comment type="caution">
    <text evidence="3">The sequence shown here is derived from an EMBL/GenBank/DDBJ whole genome shotgun (WGS) entry which is preliminary data.</text>
</comment>
<feature type="transmembrane region" description="Helical" evidence="1">
    <location>
        <begin position="42"/>
        <end position="67"/>
    </location>
</feature>
<keyword evidence="1" id="KW-0812">Transmembrane</keyword>
<accession>A0ABU5PUZ1</accession>
<protein>
    <submittedName>
        <fullName evidence="3">DUF4198 domain-containing protein</fullName>
    </submittedName>
</protein>
<sequence>MFDSQSVDATAAADPADADPVASRHILASVGSDMIVNRKLPIFIGLLLACLFFQGNAMAFSKVLYLFSEVQGSVLLDGEPVEGVDIEQEYHWHWSNERQTHSVKTDAQGRFQFRAITATSWLARFVPHEPVIGQRITLRYQGKEHKGWVFTKHNYSNHGEVRGRPLNFVCELSGEPVANPETETFGICVLR</sequence>
<keyword evidence="4" id="KW-1185">Reference proteome</keyword>
<evidence type="ECO:0000256" key="1">
    <source>
        <dbReference type="SAM" id="Phobius"/>
    </source>
</evidence>
<feature type="domain" description="DUF6795" evidence="2">
    <location>
        <begin position="70"/>
        <end position="174"/>
    </location>
</feature>
<evidence type="ECO:0000313" key="3">
    <source>
        <dbReference type="EMBL" id="MEA5123247.1"/>
    </source>
</evidence>
<proteinExistence type="predicted"/>
<dbReference type="RefSeq" id="WP_239692202.1">
    <property type="nucleotide sequence ID" value="NZ_JAYFSN010000003.1"/>
</dbReference>
<dbReference type="Proteomes" id="UP001303614">
    <property type="component" value="Unassembled WGS sequence"/>
</dbReference>
<dbReference type="InterPro" id="IPR046474">
    <property type="entry name" value="DUF6795"/>
</dbReference>
<reference evidence="3 4" key="1">
    <citation type="submission" date="2023-12" db="EMBL/GenBank/DDBJ databases">
        <title>Genome sequencing of Xanthomonas floridensis.</title>
        <authorList>
            <person name="Greer S."/>
            <person name="Harrison J."/>
            <person name="Grant M."/>
            <person name="Vicente J."/>
            <person name="Studholme D."/>
        </authorList>
    </citation>
    <scope>NUCLEOTIDE SEQUENCE [LARGE SCALE GENOMIC DNA]</scope>
    <source>
        <strain evidence="3 4">WHRI 8848</strain>
    </source>
</reference>
<dbReference type="Pfam" id="PF20598">
    <property type="entry name" value="DUF6795"/>
    <property type="match status" value="1"/>
</dbReference>
<keyword evidence="1" id="KW-1133">Transmembrane helix</keyword>
<name>A0ABU5PUZ1_9XANT</name>
<organism evidence="3 4">
    <name type="scientific">Xanthomonas floridensis</name>
    <dbReference type="NCBI Taxonomy" id="1843580"/>
    <lineage>
        <taxon>Bacteria</taxon>
        <taxon>Pseudomonadati</taxon>
        <taxon>Pseudomonadota</taxon>
        <taxon>Gammaproteobacteria</taxon>
        <taxon>Lysobacterales</taxon>
        <taxon>Lysobacteraceae</taxon>
        <taxon>Xanthomonas</taxon>
    </lineage>
</organism>
<gene>
    <name evidence="3" type="ORF">VB146_05065</name>
</gene>
<keyword evidence="1" id="KW-0472">Membrane</keyword>
<evidence type="ECO:0000313" key="4">
    <source>
        <dbReference type="Proteomes" id="UP001303614"/>
    </source>
</evidence>